<keyword evidence="4" id="KW-1185">Reference proteome</keyword>
<feature type="chain" id="PRO_5038697350" evidence="1">
    <location>
        <begin position="23"/>
        <end position="169"/>
    </location>
</feature>
<accession>A0A1G9IWC7</accession>
<dbReference type="Pfam" id="PF04205">
    <property type="entry name" value="FMN_bind"/>
    <property type="match status" value="1"/>
</dbReference>
<dbReference type="GO" id="GO:0010181">
    <property type="term" value="F:FMN binding"/>
    <property type="evidence" value="ECO:0007669"/>
    <property type="project" value="InterPro"/>
</dbReference>
<proteinExistence type="predicted"/>
<dbReference type="OrthoDB" id="9797709at2"/>
<feature type="domain" description="FMN-binding" evidence="2">
    <location>
        <begin position="57"/>
        <end position="162"/>
    </location>
</feature>
<evidence type="ECO:0000313" key="4">
    <source>
        <dbReference type="Proteomes" id="UP000199476"/>
    </source>
</evidence>
<dbReference type="GO" id="GO:0016020">
    <property type="term" value="C:membrane"/>
    <property type="evidence" value="ECO:0007669"/>
    <property type="project" value="InterPro"/>
</dbReference>
<feature type="signal peptide" evidence="1">
    <location>
        <begin position="1"/>
        <end position="22"/>
    </location>
</feature>
<dbReference type="AlphaFoldDB" id="A0A1G9IWC7"/>
<name>A0A1G9IWC7_9FIRM</name>
<keyword evidence="1" id="KW-0732">Signal</keyword>
<dbReference type="EMBL" id="FNGO01000003">
    <property type="protein sequence ID" value="SDL29412.1"/>
    <property type="molecule type" value="Genomic_DNA"/>
</dbReference>
<dbReference type="STRING" id="321763.SAMN04488692_10378"/>
<dbReference type="Proteomes" id="UP000199476">
    <property type="component" value="Unassembled WGS sequence"/>
</dbReference>
<organism evidence="3 4">
    <name type="scientific">Halarsenatibacter silvermanii</name>
    <dbReference type="NCBI Taxonomy" id="321763"/>
    <lineage>
        <taxon>Bacteria</taxon>
        <taxon>Bacillati</taxon>
        <taxon>Bacillota</taxon>
        <taxon>Clostridia</taxon>
        <taxon>Halanaerobiales</taxon>
        <taxon>Halarsenatibacteraceae</taxon>
        <taxon>Halarsenatibacter</taxon>
    </lineage>
</organism>
<dbReference type="Gene3D" id="3.90.1010.20">
    <property type="match status" value="1"/>
</dbReference>
<reference evidence="3 4" key="1">
    <citation type="submission" date="2016-10" db="EMBL/GenBank/DDBJ databases">
        <authorList>
            <person name="de Groot N.N."/>
        </authorList>
    </citation>
    <scope>NUCLEOTIDE SEQUENCE [LARGE SCALE GENOMIC DNA]</scope>
    <source>
        <strain evidence="3 4">SLAS-1</strain>
    </source>
</reference>
<dbReference type="RefSeq" id="WP_089758245.1">
    <property type="nucleotide sequence ID" value="NZ_FNGO01000003.1"/>
</dbReference>
<evidence type="ECO:0000313" key="3">
    <source>
        <dbReference type="EMBL" id="SDL29412.1"/>
    </source>
</evidence>
<evidence type="ECO:0000256" key="1">
    <source>
        <dbReference type="SAM" id="SignalP"/>
    </source>
</evidence>
<evidence type="ECO:0000259" key="2">
    <source>
        <dbReference type="Pfam" id="PF04205"/>
    </source>
</evidence>
<dbReference type="InterPro" id="IPR007329">
    <property type="entry name" value="FMN-bd"/>
</dbReference>
<gene>
    <name evidence="3" type="ORF">SAMN04488692_10378</name>
</gene>
<sequence>MKRNLIIAAVAIVSLSLVFAFSADVSADSHGEASYGEHWELLDGDYRGSFMDHGVINISLQVTIEDEEIVGVSMRHQEYDGVDYYEEDVSDTFLGIREQYESALEYLVGAQGLSEITERLSYLEGTPEGTPALEAIEPEEVDGFTAATIRSSKVVSAVRDAFNRGRYRE</sequence>
<protein>
    <submittedName>
        <fullName evidence="3">FMN-binding domain-containing protein</fullName>
    </submittedName>
</protein>